<dbReference type="EMBL" id="ML122310">
    <property type="protein sequence ID" value="RPD54138.1"/>
    <property type="molecule type" value="Genomic_DNA"/>
</dbReference>
<gene>
    <name evidence="1" type="ORF">L227DRAFT_657812</name>
</gene>
<sequence>MYEPESAESYVVIYPHPDEAVCGAVALSAAGIKRRMDFIIQQAAKRWPVIPMNPSPLLYRPSGLRIKPDKTLVQRTRQWLKEHLEDDPEDVQFSLLGDIIKDVLPEDRDRRCLDVIIVTPEVVESLDEDEEGELGHVYGKALREREARARSVDKALPSPSMGVESSAGVRSVFKANGHLFHAGRPAGNYGPPVAIFDPALGLLAYRLSHLDDDDLPEIRPDHEECKWAHKFVSRSLDCYDEGSAEDQRIAIKEFLESLDTDIKYRHSKSPDFYVSGCLGAAYGAMTGFPYGVMELKKEAGLGGDASLQAQLSYAKIVSEDTEKYNFSYSARLQAKQVRKASNCPAVVIGVMGDVVEIGIAVYTDGPYSDYVFSSGRMRLGYQQDVQVRRIARAFKAVKLALADLRRLRSQTLPADPPPTRTSRARHVLFPKPVPEPSWQGHMPTVTFTHRMSRAGELFLIGSADHERSSGLYVGTMPILTANLSASASSTGTTEPVEVEVEVIVKFTAEYNEHAHRLLAAAGFAPALHACVPVCGGVKMIVMDRVRGEMAWCVQKRDEPLPLTVYEDVRSAIELLHGEGLVFGDLRPPNVMCVPRGSASGEAPNLGAMLVDFDWVGRADEGRYPVVLNDDLGIWPPGVERGGIMRKDHDLYFLERIQDLCRVVD</sequence>
<keyword evidence="2" id="KW-1185">Reference proteome</keyword>
<evidence type="ECO:0008006" key="3">
    <source>
        <dbReference type="Google" id="ProtNLM"/>
    </source>
</evidence>
<dbReference type="InterPro" id="IPR011009">
    <property type="entry name" value="Kinase-like_dom_sf"/>
</dbReference>
<name>A0A5C2RR53_9APHY</name>
<accession>A0A5C2RR53</accession>
<proteinExistence type="predicted"/>
<dbReference type="STRING" id="1328759.A0A5C2RR53"/>
<dbReference type="OrthoDB" id="3250989at2759"/>
<organism evidence="1 2">
    <name type="scientific">Lentinus tigrinus ALCF2SS1-6</name>
    <dbReference type="NCBI Taxonomy" id="1328759"/>
    <lineage>
        <taxon>Eukaryota</taxon>
        <taxon>Fungi</taxon>
        <taxon>Dikarya</taxon>
        <taxon>Basidiomycota</taxon>
        <taxon>Agaricomycotina</taxon>
        <taxon>Agaricomycetes</taxon>
        <taxon>Polyporales</taxon>
        <taxon>Polyporaceae</taxon>
        <taxon>Lentinus</taxon>
    </lineage>
</organism>
<dbReference type="SUPFAM" id="SSF56112">
    <property type="entry name" value="Protein kinase-like (PK-like)"/>
    <property type="match status" value="1"/>
</dbReference>
<reference evidence="1" key="1">
    <citation type="journal article" date="2018" name="Genome Biol. Evol.">
        <title>Genomics and development of Lentinus tigrinus, a white-rot wood-decaying mushroom with dimorphic fruiting bodies.</title>
        <authorList>
            <person name="Wu B."/>
            <person name="Xu Z."/>
            <person name="Knudson A."/>
            <person name="Carlson A."/>
            <person name="Chen N."/>
            <person name="Kovaka S."/>
            <person name="LaButti K."/>
            <person name="Lipzen A."/>
            <person name="Pennachio C."/>
            <person name="Riley R."/>
            <person name="Schakwitz W."/>
            <person name="Umezawa K."/>
            <person name="Ohm R.A."/>
            <person name="Grigoriev I.V."/>
            <person name="Nagy L.G."/>
            <person name="Gibbons J."/>
            <person name="Hibbett D."/>
        </authorList>
    </citation>
    <scope>NUCLEOTIDE SEQUENCE [LARGE SCALE GENOMIC DNA]</scope>
    <source>
        <strain evidence="1">ALCF2SS1-6</strain>
    </source>
</reference>
<dbReference type="AlphaFoldDB" id="A0A5C2RR53"/>
<protein>
    <recommendedName>
        <fullName evidence="3">Protein kinase domain-containing protein</fullName>
    </recommendedName>
</protein>
<evidence type="ECO:0000313" key="2">
    <source>
        <dbReference type="Proteomes" id="UP000313359"/>
    </source>
</evidence>
<evidence type="ECO:0000313" key="1">
    <source>
        <dbReference type="EMBL" id="RPD54138.1"/>
    </source>
</evidence>
<dbReference type="Proteomes" id="UP000313359">
    <property type="component" value="Unassembled WGS sequence"/>
</dbReference>